<dbReference type="CDD" id="cd14868">
    <property type="entry name" value="uS7_Mitochondria_Fungi"/>
    <property type="match status" value="1"/>
</dbReference>
<accession>A0ABR4N5G4</accession>
<evidence type="ECO:0000313" key="8">
    <source>
        <dbReference type="Proteomes" id="UP001527925"/>
    </source>
</evidence>
<dbReference type="InterPro" id="IPR036823">
    <property type="entry name" value="Ribosomal_uS7_dom_sf"/>
</dbReference>
<dbReference type="PROSITE" id="PS00052">
    <property type="entry name" value="RIBOSOMAL_S7"/>
    <property type="match status" value="1"/>
</dbReference>
<reference evidence="7 8" key="1">
    <citation type="submission" date="2023-09" db="EMBL/GenBank/DDBJ databases">
        <title>Pangenome analysis of Batrachochytrium dendrobatidis and related Chytrids.</title>
        <authorList>
            <person name="Yacoub M.N."/>
            <person name="Stajich J.E."/>
            <person name="James T.Y."/>
        </authorList>
    </citation>
    <scope>NUCLEOTIDE SEQUENCE [LARGE SCALE GENOMIC DNA]</scope>
    <source>
        <strain evidence="7 8">JEL0888</strain>
    </source>
</reference>
<comment type="similarity">
    <text evidence="1 4">Belongs to the universal ribosomal protein uS7 family.</text>
</comment>
<evidence type="ECO:0000256" key="4">
    <source>
        <dbReference type="RuleBase" id="RU003619"/>
    </source>
</evidence>
<evidence type="ECO:0000256" key="3">
    <source>
        <dbReference type="ARBA" id="ARBA00023274"/>
    </source>
</evidence>
<evidence type="ECO:0000256" key="2">
    <source>
        <dbReference type="ARBA" id="ARBA00022980"/>
    </source>
</evidence>
<evidence type="ECO:0000313" key="7">
    <source>
        <dbReference type="EMBL" id="KAL2914768.1"/>
    </source>
</evidence>
<evidence type="ECO:0000256" key="1">
    <source>
        <dbReference type="ARBA" id="ARBA00007151"/>
    </source>
</evidence>
<dbReference type="PANTHER" id="PTHR11205">
    <property type="entry name" value="RIBOSOMAL PROTEIN S7"/>
    <property type="match status" value="1"/>
</dbReference>
<dbReference type="InterPro" id="IPR023798">
    <property type="entry name" value="Ribosomal_uS7_dom"/>
</dbReference>
<evidence type="ECO:0000256" key="5">
    <source>
        <dbReference type="SAM" id="SignalP"/>
    </source>
</evidence>
<dbReference type="Gene3D" id="1.10.455.10">
    <property type="entry name" value="Ribosomal protein S7 domain"/>
    <property type="match status" value="1"/>
</dbReference>
<feature type="chain" id="PRO_5045281046" description="Small ribosomal subunit protein uS7 domain-containing protein" evidence="5">
    <location>
        <begin position="26"/>
        <end position="245"/>
    </location>
</feature>
<keyword evidence="3 4" id="KW-0687">Ribonucleoprotein</keyword>
<keyword evidence="2 4" id="KW-0689">Ribosomal protein</keyword>
<organism evidence="7 8">
    <name type="scientific">Polyrhizophydium stewartii</name>
    <dbReference type="NCBI Taxonomy" id="2732419"/>
    <lineage>
        <taxon>Eukaryota</taxon>
        <taxon>Fungi</taxon>
        <taxon>Fungi incertae sedis</taxon>
        <taxon>Chytridiomycota</taxon>
        <taxon>Chytridiomycota incertae sedis</taxon>
        <taxon>Chytridiomycetes</taxon>
        <taxon>Rhizophydiales</taxon>
        <taxon>Rhizophydiales incertae sedis</taxon>
        <taxon>Polyrhizophydium</taxon>
    </lineage>
</organism>
<dbReference type="InterPro" id="IPR047988">
    <property type="entry name" value="Ribosomal_uS7m_fungi"/>
</dbReference>
<gene>
    <name evidence="7" type="ORF">HK105_205699</name>
</gene>
<comment type="caution">
    <text evidence="7">The sequence shown here is derived from an EMBL/GenBank/DDBJ whole genome shotgun (WGS) entry which is preliminary data.</text>
</comment>
<proteinExistence type="inferred from homology"/>
<name>A0ABR4N5G4_9FUNG</name>
<dbReference type="InterPro" id="IPR000235">
    <property type="entry name" value="Ribosomal_uS7"/>
</dbReference>
<feature type="signal peptide" evidence="5">
    <location>
        <begin position="1"/>
        <end position="25"/>
    </location>
</feature>
<evidence type="ECO:0000259" key="6">
    <source>
        <dbReference type="Pfam" id="PF00177"/>
    </source>
</evidence>
<dbReference type="Proteomes" id="UP001527925">
    <property type="component" value="Unassembled WGS sequence"/>
</dbReference>
<sequence length="245" mass="26074">MRSPLLLARAAAAVAAAATPAAATAARMRPAPLLAAARCVAPAACQLLPRRRALSSGPESAKTQAQAQAQAFASFPPAELESDAASPAASQPPASAVPIRRGSAVLDQFVNNIMEDGKKSVARKIMSDALLHIQMAVRQDPVAYLEAAIDKVSPYVKVMSVKRAGRNIPTPRPLKDRQRFRTGILWTCEVALKGKSPVPAGERIGRELIAIMEGKSPALAKREQVHKLALANRSNVVMADRKLKR</sequence>
<keyword evidence="8" id="KW-1185">Reference proteome</keyword>
<protein>
    <recommendedName>
        <fullName evidence="6">Small ribosomal subunit protein uS7 domain-containing protein</fullName>
    </recommendedName>
</protein>
<dbReference type="InterPro" id="IPR020606">
    <property type="entry name" value="Ribosomal_uS7_CS"/>
</dbReference>
<dbReference type="SUPFAM" id="SSF47973">
    <property type="entry name" value="Ribosomal protein S7"/>
    <property type="match status" value="1"/>
</dbReference>
<keyword evidence="5" id="KW-0732">Signal</keyword>
<dbReference type="EMBL" id="JADGIZ020000030">
    <property type="protein sequence ID" value="KAL2914768.1"/>
    <property type="molecule type" value="Genomic_DNA"/>
</dbReference>
<dbReference type="Pfam" id="PF00177">
    <property type="entry name" value="Ribosomal_S7"/>
    <property type="match status" value="1"/>
</dbReference>
<feature type="domain" description="Small ribosomal subunit protein uS7" evidence="6">
    <location>
        <begin position="98"/>
        <end position="233"/>
    </location>
</feature>